<dbReference type="STRING" id="303698.A0A1V6TSX4"/>
<protein>
    <recommendedName>
        <fullName evidence="3">Metallo-beta-lactamase domain-containing protein</fullName>
    </recommendedName>
</protein>
<dbReference type="InterPro" id="IPR041712">
    <property type="entry name" value="DHPS-like_MBL-fold"/>
</dbReference>
<dbReference type="AlphaFoldDB" id="A0A1V6TSX4"/>
<dbReference type="EMBL" id="MLKD01000002">
    <property type="protein sequence ID" value="OQE29492.1"/>
    <property type="molecule type" value="Genomic_DNA"/>
</dbReference>
<sequence>MPGGVPHADGQLDSRSIFVQQFNCNLDFRMDELDLQLQEVDSLEAIVIVDNELDPMSPPAPDTVQVLGNLGHIAMRNDSNLTDRGGALKEMRMEDICCSAHGLSILVTATKGETKHSVLFDAGPEEDVWERNINRLRPNLSSIEAIQLSHWHRDHSGGILRAIKMIKESRTDDLVVDVHPDRPTYRGIALPETIISLQADPTFEEMENSGARVEKHDEPHTILDDFFLISGEIPRVTPYETGLLNAVRYDPEDNDWFSDEIIADERFLACNLKGKGLVVFTGCSHAGVVNTAKNAVQLGGGAPLHCVVGGYHLSMSEPTQVQSTVSDLKRLDPAVLMPGHCTGWRAKFAIEKAMPGTMVPCTVGTKIVF</sequence>
<evidence type="ECO:0000313" key="2">
    <source>
        <dbReference type="Proteomes" id="UP000191285"/>
    </source>
</evidence>
<proteinExistence type="predicted"/>
<name>A0A1V6TSX4_9EURO</name>
<dbReference type="SUPFAM" id="SSF56281">
    <property type="entry name" value="Metallo-hydrolase/oxidoreductase"/>
    <property type="match status" value="1"/>
</dbReference>
<evidence type="ECO:0000313" key="1">
    <source>
        <dbReference type="EMBL" id="OQE29492.1"/>
    </source>
</evidence>
<dbReference type="Proteomes" id="UP000191285">
    <property type="component" value="Unassembled WGS sequence"/>
</dbReference>
<dbReference type="InterPro" id="IPR052926">
    <property type="entry name" value="Metallo-beta-lactamase_dom"/>
</dbReference>
<dbReference type="PANTHER" id="PTHR13754">
    <property type="entry name" value="METALLO-BETA-LACTAMASE SUPERFAMILY PROTEIN"/>
    <property type="match status" value="1"/>
</dbReference>
<gene>
    <name evidence="1" type="ORF">PENSTE_c002G01371</name>
</gene>
<keyword evidence="2" id="KW-1185">Reference proteome</keyword>
<dbReference type="PANTHER" id="PTHR13754:SF13">
    <property type="entry name" value="METALLO-BETA-LACTAMASE SUPERFAMILY PROTEIN (AFU_ORTHOLOGUE AFUA_3G07630)"/>
    <property type="match status" value="1"/>
</dbReference>
<dbReference type="OrthoDB" id="1470350at2759"/>
<reference evidence="2" key="1">
    <citation type="journal article" date="2017" name="Nat. Microbiol.">
        <title>Global analysis of biosynthetic gene clusters reveals vast potential of secondary metabolite production in Penicillium species.</title>
        <authorList>
            <person name="Nielsen J.C."/>
            <person name="Grijseels S."/>
            <person name="Prigent S."/>
            <person name="Ji B."/>
            <person name="Dainat J."/>
            <person name="Nielsen K.F."/>
            <person name="Frisvad J.C."/>
            <person name="Workman M."/>
            <person name="Nielsen J."/>
        </authorList>
    </citation>
    <scope>NUCLEOTIDE SEQUENCE [LARGE SCALE GENOMIC DNA]</scope>
    <source>
        <strain evidence="2">IBT 24891</strain>
    </source>
</reference>
<dbReference type="CDD" id="cd07713">
    <property type="entry name" value="DHPS-like_MBL-fold"/>
    <property type="match status" value="1"/>
</dbReference>
<accession>A0A1V6TSX4</accession>
<organism evidence="1 2">
    <name type="scientific">Penicillium steckii</name>
    <dbReference type="NCBI Taxonomy" id="303698"/>
    <lineage>
        <taxon>Eukaryota</taxon>
        <taxon>Fungi</taxon>
        <taxon>Dikarya</taxon>
        <taxon>Ascomycota</taxon>
        <taxon>Pezizomycotina</taxon>
        <taxon>Eurotiomycetes</taxon>
        <taxon>Eurotiomycetidae</taxon>
        <taxon>Eurotiales</taxon>
        <taxon>Aspergillaceae</taxon>
        <taxon>Penicillium</taxon>
    </lineage>
</organism>
<comment type="caution">
    <text evidence="1">The sequence shown here is derived from an EMBL/GenBank/DDBJ whole genome shotgun (WGS) entry which is preliminary data.</text>
</comment>
<dbReference type="InterPro" id="IPR036866">
    <property type="entry name" value="RibonucZ/Hydroxyglut_hydro"/>
</dbReference>
<dbReference type="Gene3D" id="3.60.15.10">
    <property type="entry name" value="Ribonuclease Z/Hydroxyacylglutathione hydrolase-like"/>
    <property type="match status" value="1"/>
</dbReference>
<dbReference type="GO" id="GO:0016740">
    <property type="term" value="F:transferase activity"/>
    <property type="evidence" value="ECO:0007669"/>
    <property type="project" value="TreeGrafter"/>
</dbReference>
<evidence type="ECO:0008006" key="3">
    <source>
        <dbReference type="Google" id="ProtNLM"/>
    </source>
</evidence>